<dbReference type="PANTHER" id="PTHR30562:SF1">
    <property type="entry name" value="UVRABC SYSTEM PROTEIN C"/>
    <property type="match status" value="1"/>
</dbReference>
<feature type="domain" description="UvrC family homology region profile" evidence="9">
    <location>
        <begin position="240"/>
        <end position="457"/>
    </location>
</feature>
<dbReference type="Pfam" id="PF22920">
    <property type="entry name" value="UvrC_RNaseH"/>
    <property type="match status" value="1"/>
</dbReference>
<keyword evidence="6" id="KW-0742">SOS response</keyword>
<dbReference type="PANTHER" id="PTHR30562">
    <property type="entry name" value="UVRC/OXIDOREDUCTASE"/>
    <property type="match status" value="1"/>
</dbReference>
<keyword evidence="2" id="KW-0227">DNA damage</keyword>
<evidence type="ECO:0000313" key="10">
    <source>
        <dbReference type="EMBL" id="CUS41599.1"/>
    </source>
</evidence>
<keyword evidence="1" id="KW-0963">Cytoplasm</keyword>
<name>A0A160TF96_9ZZZZ</name>
<keyword evidence="4" id="KW-0267">Excision nuclease</keyword>
<dbReference type="GO" id="GO:0009381">
    <property type="term" value="F:excinuclease ABC activity"/>
    <property type="evidence" value="ECO:0007669"/>
    <property type="project" value="InterPro"/>
</dbReference>
<dbReference type="Gene3D" id="4.10.860.10">
    <property type="entry name" value="UVR domain"/>
    <property type="match status" value="1"/>
</dbReference>
<evidence type="ECO:0000256" key="6">
    <source>
        <dbReference type="ARBA" id="ARBA00023236"/>
    </source>
</evidence>
<keyword evidence="5" id="KW-0234">DNA repair</keyword>
<sequence>MYSLDSELLYVGKAKNLKNRVSSYFRARGLNAKTVALVSRIDHIEITVTGSEAEALLLEQTLIKKHRPQYNILLKDDKSYPYLHLSDHAYPLLSYRRGKRKGAGRYFGPYPNSSAVREALSYLQRLFQIRSCEDSYFNHRSRPCLQHEIKRCSAPCVGIISADEYRRDIEHATLFLEGNSRVLLQALQASMTTAAEALQFERAGEIRDQIELLRRIQERQFVERGDRNADVWAVIEWQEILCVQRMTFRAGRMVNSQSFFPEDRAGDGLETVLISYMSQFYLGGHAADGLPDVIVADVAIEDLVVLLEALRIQEGAKMTHARGVRGEQRQWLHMAQENARAGAQTRISGRQAAKLKMQKVAELLGLAAAPGRIECFDISHAQGEAAYASCVVYGDEGLDKKRYRRFSVKEVTAGDDYAALENAVTRHLTRLKDQDDLPGLLLIDGGKGQINRISTVLENLAISNLPAFGISKGTTRKSGWEYLWETGAERPIMPNAHDEGFRLLQHVRDEAHRFAITGHRKERAKSRGQSEIESLPGIGPKRRKELLLHFGSLKNMRGAPKEEIERVPGISKTLAAQIFARLHGEE</sequence>
<feature type="domain" description="UVR" evidence="7">
    <location>
        <begin position="181"/>
        <end position="216"/>
    </location>
</feature>
<evidence type="ECO:0000256" key="4">
    <source>
        <dbReference type="ARBA" id="ARBA00022881"/>
    </source>
</evidence>
<dbReference type="InterPro" id="IPR050066">
    <property type="entry name" value="UvrABC_protein_C"/>
</dbReference>
<evidence type="ECO:0000256" key="1">
    <source>
        <dbReference type="ARBA" id="ARBA00022490"/>
    </source>
</evidence>
<gene>
    <name evidence="10" type="ORF">MGWOODY_Tha1673</name>
</gene>
<dbReference type="GO" id="GO:0009380">
    <property type="term" value="C:excinuclease repair complex"/>
    <property type="evidence" value="ECO:0007669"/>
    <property type="project" value="InterPro"/>
</dbReference>
<dbReference type="CDD" id="cd10434">
    <property type="entry name" value="GIY-YIG_UvrC_Cho"/>
    <property type="match status" value="1"/>
</dbReference>
<dbReference type="InterPro" id="IPR004791">
    <property type="entry name" value="UvrC"/>
</dbReference>
<dbReference type="InterPro" id="IPR010994">
    <property type="entry name" value="RuvA_2-like"/>
</dbReference>
<dbReference type="HAMAP" id="MF_00203">
    <property type="entry name" value="UvrC"/>
    <property type="match status" value="1"/>
</dbReference>
<dbReference type="InterPro" id="IPR038476">
    <property type="entry name" value="UvrC_RNase_H_dom_sf"/>
</dbReference>
<evidence type="ECO:0000259" key="9">
    <source>
        <dbReference type="PROSITE" id="PS50165"/>
    </source>
</evidence>
<dbReference type="Gene3D" id="3.30.420.340">
    <property type="entry name" value="UvrC, RNAse H endonuclease domain"/>
    <property type="match status" value="1"/>
</dbReference>
<dbReference type="SUPFAM" id="SSF46600">
    <property type="entry name" value="C-terminal UvrC-binding domain of UvrB"/>
    <property type="match status" value="1"/>
</dbReference>
<dbReference type="SMART" id="SM00465">
    <property type="entry name" value="GIYc"/>
    <property type="match status" value="1"/>
</dbReference>
<dbReference type="GO" id="GO:0006289">
    <property type="term" value="P:nucleotide-excision repair"/>
    <property type="evidence" value="ECO:0007669"/>
    <property type="project" value="InterPro"/>
</dbReference>
<dbReference type="InterPro" id="IPR001162">
    <property type="entry name" value="UvrC_RNase_H_dom"/>
</dbReference>
<dbReference type="InterPro" id="IPR036876">
    <property type="entry name" value="UVR_dom_sf"/>
</dbReference>
<feature type="domain" description="GIY-YIG" evidence="8">
    <location>
        <begin position="1"/>
        <end position="72"/>
    </location>
</feature>
<dbReference type="InterPro" id="IPR003583">
    <property type="entry name" value="Hlx-hairpin-Hlx_DNA-bd_motif"/>
</dbReference>
<evidence type="ECO:0000256" key="3">
    <source>
        <dbReference type="ARBA" id="ARBA00022769"/>
    </source>
</evidence>
<dbReference type="NCBIfam" id="TIGR00194">
    <property type="entry name" value="uvrC"/>
    <property type="match status" value="1"/>
</dbReference>
<dbReference type="SUPFAM" id="SSF82771">
    <property type="entry name" value="GIY-YIG endonuclease"/>
    <property type="match status" value="1"/>
</dbReference>
<evidence type="ECO:0000259" key="8">
    <source>
        <dbReference type="PROSITE" id="PS50164"/>
    </source>
</evidence>
<dbReference type="Pfam" id="PF02151">
    <property type="entry name" value="UVR"/>
    <property type="match status" value="1"/>
</dbReference>
<keyword evidence="3" id="KW-0228">DNA excision</keyword>
<dbReference type="SUPFAM" id="SSF47781">
    <property type="entry name" value="RuvA domain 2-like"/>
    <property type="match status" value="1"/>
</dbReference>
<accession>A0A160TF96</accession>
<dbReference type="GO" id="GO:0003677">
    <property type="term" value="F:DNA binding"/>
    <property type="evidence" value="ECO:0007669"/>
    <property type="project" value="InterPro"/>
</dbReference>
<organism evidence="10">
    <name type="scientific">hydrothermal vent metagenome</name>
    <dbReference type="NCBI Taxonomy" id="652676"/>
    <lineage>
        <taxon>unclassified sequences</taxon>
        <taxon>metagenomes</taxon>
        <taxon>ecological metagenomes</taxon>
    </lineage>
</organism>
<dbReference type="FunFam" id="3.40.1440.10:FF:000001">
    <property type="entry name" value="UvrABC system protein C"/>
    <property type="match status" value="1"/>
</dbReference>
<protein>
    <submittedName>
        <fullName evidence="10">Excinuclease ABC subunit C</fullName>
    </submittedName>
</protein>
<dbReference type="InterPro" id="IPR035901">
    <property type="entry name" value="GIY-YIG_endonuc_sf"/>
</dbReference>
<evidence type="ECO:0000259" key="7">
    <source>
        <dbReference type="PROSITE" id="PS50151"/>
    </source>
</evidence>
<dbReference type="InterPro" id="IPR001943">
    <property type="entry name" value="UVR_dom"/>
</dbReference>
<dbReference type="PROSITE" id="PS50164">
    <property type="entry name" value="GIY_YIG"/>
    <property type="match status" value="1"/>
</dbReference>
<proteinExistence type="inferred from homology"/>
<dbReference type="SMART" id="SM00278">
    <property type="entry name" value="HhH1"/>
    <property type="match status" value="2"/>
</dbReference>
<dbReference type="Gene3D" id="1.10.150.20">
    <property type="entry name" value="5' to 3' exonuclease, C-terminal subdomain"/>
    <property type="match status" value="1"/>
</dbReference>
<dbReference type="EMBL" id="CZQC01000048">
    <property type="protein sequence ID" value="CUS41599.1"/>
    <property type="molecule type" value="Genomic_DNA"/>
</dbReference>
<evidence type="ECO:0000256" key="2">
    <source>
        <dbReference type="ARBA" id="ARBA00022763"/>
    </source>
</evidence>
<dbReference type="Pfam" id="PF08459">
    <property type="entry name" value="UvrC_RNaseH_dom"/>
    <property type="match status" value="1"/>
</dbReference>
<reference evidence="10" key="1">
    <citation type="submission" date="2015-10" db="EMBL/GenBank/DDBJ databases">
        <authorList>
            <person name="Gilbert D.G."/>
        </authorList>
    </citation>
    <scope>NUCLEOTIDE SEQUENCE</scope>
</reference>
<dbReference type="PROSITE" id="PS50151">
    <property type="entry name" value="UVR"/>
    <property type="match status" value="1"/>
</dbReference>
<dbReference type="AlphaFoldDB" id="A0A160TF96"/>
<dbReference type="Pfam" id="PF14520">
    <property type="entry name" value="HHH_5"/>
    <property type="match status" value="1"/>
</dbReference>
<dbReference type="InterPro" id="IPR000305">
    <property type="entry name" value="GIY-YIG_endonuc"/>
</dbReference>
<dbReference type="FunFam" id="3.30.420.340:FF:000001">
    <property type="entry name" value="UvrABC system protein C"/>
    <property type="match status" value="1"/>
</dbReference>
<dbReference type="Pfam" id="PF01541">
    <property type="entry name" value="GIY-YIG"/>
    <property type="match status" value="1"/>
</dbReference>
<dbReference type="PROSITE" id="PS50165">
    <property type="entry name" value="UVRC"/>
    <property type="match status" value="1"/>
</dbReference>
<evidence type="ECO:0000256" key="5">
    <source>
        <dbReference type="ARBA" id="ARBA00023204"/>
    </source>
</evidence>
<dbReference type="Gene3D" id="3.40.1440.10">
    <property type="entry name" value="GIY-YIG endonuclease"/>
    <property type="match status" value="1"/>
</dbReference>
<dbReference type="GO" id="GO:0009432">
    <property type="term" value="P:SOS response"/>
    <property type="evidence" value="ECO:0007669"/>
    <property type="project" value="UniProtKB-KW"/>
</dbReference>
<dbReference type="InterPro" id="IPR047296">
    <property type="entry name" value="GIY-YIG_UvrC_Cho"/>
</dbReference>